<dbReference type="InterPro" id="IPR015940">
    <property type="entry name" value="UBA"/>
</dbReference>
<feature type="compositionally biased region" description="Low complexity" evidence="4">
    <location>
        <begin position="1147"/>
        <end position="1157"/>
    </location>
</feature>
<feature type="compositionally biased region" description="Low complexity" evidence="4">
    <location>
        <begin position="3192"/>
        <end position="3208"/>
    </location>
</feature>
<feature type="region of interest" description="Disordered" evidence="4">
    <location>
        <begin position="1508"/>
        <end position="1530"/>
    </location>
</feature>
<gene>
    <name evidence="6" type="ORF">PoB_002014800</name>
</gene>
<feature type="compositionally biased region" description="Polar residues" evidence="4">
    <location>
        <begin position="1818"/>
        <end position="1827"/>
    </location>
</feature>
<feature type="compositionally biased region" description="Polar residues" evidence="4">
    <location>
        <begin position="2740"/>
        <end position="2751"/>
    </location>
</feature>
<protein>
    <submittedName>
        <fullName evidence="6">Vacuolar protein sorting-associated protein 13d</fullName>
    </submittedName>
</protein>
<dbReference type="Proteomes" id="UP000735302">
    <property type="component" value="Unassembled WGS sequence"/>
</dbReference>
<dbReference type="SUPFAM" id="SSF46934">
    <property type="entry name" value="UBA-like"/>
    <property type="match status" value="1"/>
</dbReference>
<comment type="caution">
    <text evidence="6">The sequence shown here is derived from an EMBL/GenBank/DDBJ whole genome shotgun (WGS) entry which is preliminary data.</text>
</comment>
<comment type="similarity">
    <text evidence="1">Belongs to the VPS13 family.</text>
</comment>
<dbReference type="InterPro" id="IPR009060">
    <property type="entry name" value="UBA-like_sf"/>
</dbReference>
<feature type="compositionally biased region" description="Basic and acidic residues" evidence="4">
    <location>
        <begin position="3960"/>
        <end position="3972"/>
    </location>
</feature>
<proteinExistence type="inferred from homology"/>
<feature type="region of interest" description="Disordered" evidence="4">
    <location>
        <begin position="3958"/>
        <end position="3978"/>
    </location>
</feature>
<keyword evidence="7" id="KW-1185">Reference proteome</keyword>
<feature type="region of interest" description="Disordered" evidence="4">
    <location>
        <begin position="426"/>
        <end position="465"/>
    </location>
</feature>
<feature type="compositionally biased region" description="Low complexity" evidence="4">
    <location>
        <begin position="1090"/>
        <end position="1108"/>
    </location>
</feature>
<feature type="non-terminal residue" evidence="6">
    <location>
        <position position="4154"/>
    </location>
</feature>
<dbReference type="SMART" id="SM00165">
    <property type="entry name" value="UBA"/>
    <property type="match status" value="1"/>
</dbReference>
<feature type="region of interest" description="Disordered" evidence="4">
    <location>
        <begin position="1081"/>
        <end position="1114"/>
    </location>
</feature>
<dbReference type="InterPro" id="IPR056747">
    <property type="entry name" value="VPS13-like_M"/>
</dbReference>
<feature type="compositionally biased region" description="Low complexity" evidence="4">
    <location>
        <begin position="481"/>
        <end position="519"/>
    </location>
</feature>
<dbReference type="PANTHER" id="PTHR16166:SF141">
    <property type="entry name" value="INTERMEMBRANE LIPID TRANSFER PROTEIN VPS13D"/>
    <property type="match status" value="1"/>
</dbReference>
<feature type="compositionally biased region" description="Low complexity" evidence="4">
    <location>
        <begin position="435"/>
        <end position="450"/>
    </location>
</feature>
<feature type="region of interest" description="Disordered" evidence="4">
    <location>
        <begin position="1771"/>
        <end position="1827"/>
    </location>
</feature>
<evidence type="ECO:0000313" key="6">
    <source>
        <dbReference type="EMBL" id="GFN93642.1"/>
    </source>
</evidence>
<dbReference type="CDD" id="cd14306">
    <property type="entry name" value="UBA_VP13D"/>
    <property type="match status" value="1"/>
</dbReference>
<feature type="compositionally biased region" description="Basic and acidic residues" evidence="4">
    <location>
        <begin position="1805"/>
        <end position="1817"/>
    </location>
</feature>
<feature type="region of interest" description="Disordered" evidence="4">
    <location>
        <begin position="3192"/>
        <end position="3212"/>
    </location>
</feature>
<dbReference type="Pfam" id="PF25036">
    <property type="entry name" value="VPS13_VAB"/>
    <property type="match status" value="1"/>
</dbReference>
<sequence length="4154" mass="461950">MLEGLAAWVLNTYVGEYVENLNTAQLSIALLQGAVELDNLPLKKDALKSLDIPIEVKTGFIGKITLQIPLRRLRSEPWVISIEKLYLVAGPLSNLQYDEEKEKQTEEEHKQKMLDALEAKWKIFQGTQPDASSTSSWFSYGASMATNVLENIQLKVKDVHLRYEDDKMNPACPFACGIVIKNLSVQSTDSSWTPKFVSHQETDKMFKLVDLKGFGVYCDANVTMMGDLSHSDLSDAFARDMYLSKSNQFQDHEYILHPITAQGKVTRNTSALPLRSTSSPRISLELTLSDMSVMLATDQYQSLNLWQREFARHGRRRKFRKGRPSCSISSSPRAWWKFAQDSFLNSIHERNRRLTKKFLTRRAVTVVCYARIYSEYLKGITLTSVQKTSKQDIEKELSFQELKVIREGVFMKLKRENQLASLLVETRRSPKPVEPASQPPAASLPSKARQSPPPPAPKPDPASSTLFQRWFPGWSGWTTQAAASSEPTSESASDDNTATNTPTSSSLPSLTSSTADLPSNNVLLLPSEEDLVTEEEIEQEIQDVINDSSENSSFLRKDSVFARMAFLLKKGSFKLKESFLTDKGLYQHTPLVELHCSTIGMEFESRPRSSAMKFSLAVGSLYMQDQTAKNSIFNYVICPQTKDPQSRTAFNPVSHLTSVRNTPSQLIAREVEGMEFFKLMYEKRPAGLFKYSLSINTQPLDIIYTPELIHRIKDMFSTPQTAVTRSADTVTSWQFERLKKQTQEDLKNTLDQLLEGKTSRWNINLDICAPKFIIPENTLDSNPQLVVLDLGNFHFKTIQSAERSNMRKEKDDDLEDKFETPLSTPPNESAEEEEMRSDDLKKRRGSDPILGSSPDDVVQDMLYEKYHIGLTEMQVLLGRLQDNWRHAYSKGTSLMHIVDRFSISVQLDRRLILTSDSQWPTAKLSGNLPSLTFHLNERKIQGMQKCLNKFLEPTTNRFSQTAGLQPQGSFESFANLTHDQADSELSSPELDSPRNFNEDNKLVALQFLINKLSLEVQSQDQALIELQVTGVQADVQTKPLNTSVILTVHSLLLVDAFQTYGRDFDLLVASHKNVILDSRSGSIRGSEVNSPTSPMSPMSPASPGSPTPDLTPSISFTSFQSIQDAISKAFHSVMPQGQMAAQPQNLGDSMDSGSSMSHQRRQSRALIQLEYEVITTPSTGGGDTNTRVLNLNFNSLDFIANQETLVEILGFIKRTFPSKLNTGSSTRAAHSSSLDPAKPSKPSKDLIHVNADFKRLNVMMVRFLASDNQKMARKVATATMSSAKFQAEFDESWEVEGSLGGLHLLDVTPDGTLYQQVVSIGQVQDGDIIQQTAASPNPEMFQTAFDDKVFSESYVNPSALARKNACTFVIRKQESRQSRWGLDGSVTSPHKLDLKHGSNEMATAEGQIKESEPFEALFDMASLSYIHCPKFLDELFDCMSEMQDYMTGVATSIRTAATEVAMGMVGVRAADKNATGSSGKLDSDPAVLTQGNRNVSLEDITGSVLLEEATSSSPNPKLGSAHELHHASSRSGHSAATFSIIFNARMESPILVIPRKPNSPQVLIAHLGEIVVDNCGMQENLQDSSCNQSLGQNQDLISLSLTKMNLYSLDLGQWIHPDVGQTFIANPIPAPSNDNSVRISLDTAGLLTSTKLSELTQNFGVPILHDTSVNLKIGKKALDIPYINPHSSSGLDGFESGLSCPPSGLRPNVDEFTTQDGLSFKTDCIVEQVSSVLDVHARISSPVKLSLSKEVYEQILQTVDHLTYDAEESLLQQHTSSQRQAPTSPLSSSPTSPTELHLNMPEFFKSVDAKTPPKSEGPENSNTAGNTIFSATSNQVEANFLAKHVDFEVPLFEVELRGNFGEGEQGLANLKLHDFAVLYEKNDRVTTHVSLRLKSLQMDDLLEPLDSKHRQIIVSKPSPKGKDIHLQRMFSQPKAMMSKSCPDSTIIAPTPRMPSSLPASFIDGIPSRQDLHQQPHLLRQQQQYQQHAYNTPTNRKRAESPGLYPSTPPPSPAARDLEPAQHRAVDDLVHIDVTLVDKKRPEFVSKYNMTNRFINIDFACLEATINLQTWVVLLDFLGMGAKVHDSGVTDPNSKIQAAESKSNNTNQDEVEYVNSKIKFQVESFTLVFNKPEYELAQATAANLCTTINLRDGNLSASGQLGSLSLFDQSPHGHLYHQRFVSTGRQVVEFHFFKYGLPDFTLLRAYDISLKLRMSSVRYIHTNRFQSELLAFAQHFLQLQDVLGRMRAASAGKKVNERATRGARILLDIEATSPILLIPHSSETHAVLVADLGNLRLKNKFIVDGETGTLRAQAESDGAKHARAPPKSRSSAEPSIFHRGMTESQLNSSFPPMRPIDPMAQSVYGSIDHDMRLEGFHSAGLDSTMAHGQRPNMHRHSSDSFLMSKVHQSSKPELCQNTVWEAEEWAADGLVKGNVPGEDEDYRCLLDVISVTLSDMDLFTARRVWKSDYSRGDLSSDMEFSTFVIEREHGPLLKEKCLLELHIEHNLEGDLSHTAPDFRISGKLSSVVCRLDGDQYQLIRGLLNHNLGEKLEEFQRPPLSHLQNPKIQTVLSGKPWKVISLTIDLRNVTVELLQAHSVELGSPEHSLARLDFIRSQLSFTSYSHQLREVDLVSNQIRIDDTRFKNEPVNSRPNVFSSILQPSPGGKEGSNIGLQMEMHLRSAPDSTQFTVLLNNMRLMCIFDWLMTMQEFISKELPDPFLKAEMPSSNPVSPRQMDDQLAQRKSPQNTSPLTVSRGIVTRRGPLLEEVKVPFELVLNFADTQFVVVENSTSLDTNAVILKNTAVILYKPQAQDKVLSCSLQSLELFSCCLMAEEDTALSIIDPTSVHVELNANPLPQPNPIASGLLGLRDAQRRQLVLEVSLKALNIRVSYHDMVMFLAIVNSLPQQALQAQQKQNQHQTSATSAFKKSDATTSSVRSNAAQSTGKDKRETTSLASVETAGVSDNLTKSMMGGLSIPCVNRSSNKEEEVSQLLHLGFPEDDVRRALSLSGWRVDEAALWLTENSKATNGKAGPEDLDNSFMLTALELNADSIMMCLIDDCGDADIPLAEIACNALSIKQEIEPCLEGKASFTLMAEYYNRKLSGWEPFLEPWKCFTEWKQYLKPEKKLAVQVAASDALNLNVTSTLIDLYKQTSGNWTQDYQSHQTDGSEKASSIAKPMSSFAESFELGLNESAPTTLSSSSSTPLSATGASQSLSKRSPFIPYVIRNDTGSNLWFLTATTTPSNLSGEAHNSQAVEHAYIQASDWKRVSPGERRPFHFHRREKIRHQKSHAMHVNQLVVTVEGWQRLSPVSVDKVGVYFRHADPQAKAPPHVTPMRVVFEVLQEGSARKLIVVRSALVVHNRLDSPIELKLEATDETGHYQCMTVPVNAALPIPLSCINMRMRARPCDWPVHFCSKPLDWQHVKRSGDKPDGIRTCQVIGPDDGIYRFFVCVSRQKFPEEGNGGAGVGGGSSVTSSSSAHLSHGTFLPTLPGHILTLLPPVTICNLLPLELHYYLRGMSTSGNLKAGREASLHGVDVSSKFDLGINLENFPACKELTIPPNTHNRKVLLRIYDNDKRMLKLVVRINMVKGGAMKLTISAQFWLVNKSGLPLVFKQNGCKMPAAGQFEEHEQARSVTPLLFSFSEPEELNLCQMRIGHSVHGQHSLPNWCSPFSLEGGMSKRALHVIQQQGNRPDWVYNIGIQVTPGRGRYRGTNIVTFAPRFVVDNQSAYKLAIAQHFVTKKEITQQEYLRALPQCSLPFHWPRVDLDQLLAVKILDIHHCRWSGGFYIDRINSFHINMRDPCGTCHLLKVEVVQQGPTFFIVFADADVMPPPFRIDNCTDVPVLYYQDQTGDDRLKTFIEPQKSIPYSWDEPTVKPLRLTLGIMGGTSASYSLDKLEEGEQLHYENFIYLAATATFDRSWHGPTPELVLDCVHNNNILFKRKEKSKRNQLWRMTGSGMLEHEGSMPPRDPRNPSATSEPGLVLDIADLAPRPGQCVPLTLRKPDVRRRSTQTWRFTEQGQLCCHAGMMCVQAVGGDRGLQEGAIAVLGPGPSPDLQDPERPIIDQERLITPAASPMTSSDTWTSGLSSAGLTGTLTTSSSTLSSSSNTLTNSGTPQHMLISRQKLRPGSGCISVRVSMDGPIRVIELVDIQHR</sequence>
<evidence type="ECO:0000256" key="3">
    <source>
        <dbReference type="ARBA" id="ARBA00023055"/>
    </source>
</evidence>
<organism evidence="6 7">
    <name type="scientific">Plakobranchus ocellatus</name>
    <dbReference type="NCBI Taxonomy" id="259542"/>
    <lineage>
        <taxon>Eukaryota</taxon>
        <taxon>Metazoa</taxon>
        <taxon>Spiralia</taxon>
        <taxon>Lophotrochozoa</taxon>
        <taxon>Mollusca</taxon>
        <taxon>Gastropoda</taxon>
        <taxon>Heterobranchia</taxon>
        <taxon>Euthyneura</taxon>
        <taxon>Panpulmonata</taxon>
        <taxon>Sacoglossa</taxon>
        <taxon>Placobranchoidea</taxon>
        <taxon>Plakobranchidae</taxon>
        <taxon>Plakobranchus</taxon>
    </lineage>
</organism>
<feature type="compositionally biased region" description="Low complexity" evidence="4">
    <location>
        <begin position="1782"/>
        <end position="1794"/>
    </location>
</feature>
<feature type="region of interest" description="Disordered" evidence="4">
    <location>
        <begin position="1932"/>
        <end position="1966"/>
    </location>
</feature>
<dbReference type="Pfam" id="PF12624">
    <property type="entry name" value="VPS13_N"/>
    <property type="match status" value="1"/>
</dbReference>
<reference evidence="6 7" key="1">
    <citation type="journal article" date="2021" name="Elife">
        <title>Chloroplast acquisition without the gene transfer in kleptoplastic sea slugs, Plakobranchus ocellatus.</title>
        <authorList>
            <person name="Maeda T."/>
            <person name="Takahashi S."/>
            <person name="Yoshida T."/>
            <person name="Shimamura S."/>
            <person name="Takaki Y."/>
            <person name="Nagai Y."/>
            <person name="Toyoda A."/>
            <person name="Suzuki Y."/>
            <person name="Arimoto A."/>
            <person name="Ishii H."/>
            <person name="Satoh N."/>
            <person name="Nishiyama T."/>
            <person name="Hasebe M."/>
            <person name="Maruyama T."/>
            <person name="Minagawa J."/>
            <person name="Obokata J."/>
            <person name="Shigenobu S."/>
        </authorList>
    </citation>
    <scope>NUCLEOTIDE SEQUENCE [LARGE SCALE GENOMIC DNA]</scope>
</reference>
<name>A0AAV3ZGC1_9GAST</name>
<feature type="domain" description="UBA" evidence="5">
    <location>
        <begin position="2982"/>
        <end position="3022"/>
    </location>
</feature>
<evidence type="ECO:0000313" key="7">
    <source>
        <dbReference type="Proteomes" id="UP000735302"/>
    </source>
</evidence>
<dbReference type="InterPro" id="IPR026854">
    <property type="entry name" value="VPS13_N"/>
</dbReference>
<dbReference type="EMBL" id="BLXT01002363">
    <property type="protein sequence ID" value="GFN93642.1"/>
    <property type="molecule type" value="Genomic_DNA"/>
</dbReference>
<accession>A0AAV3ZGC1</accession>
<dbReference type="PROSITE" id="PS50030">
    <property type="entry name" value="UBA"/>
    <property type="match status" value="1"/>
</dbReference>
<evidence type="ECO:0000256" key="1">
    <source>
        <dbReference type="ARBA" id="ARBA00006545"/>
    </source>
</evidence>
<feature type="region of interest" description="Disordered" evidence="4">
    <location>
        <begin position="1979"/>
        <end position="2017"/>
    </location>
</feature>
<feature type="region of interest" description="Disordered" evidence="4">
    <location>
        <begin position="2311"/>
        <end position="2336"/>
    </location>
</feature>
<dbReference type="Pfam" id="PF25033">
    <property type="entry name" value="VPS13_M"/>
    <property type="match status" value="3"/>
</dbReference>
<dbReference type="PANTHER" id="PTHR16166">
    <property type="entry name" value="VACUOLAR PROTEIN SORTING-ASSOCIATED PROTEIN VPS13"/>
    <property type="match status" value="1"/>
</dbReference>
<dbReference type="InterPro" id="IPR009543">
    <property type="entry name" value="VPS13_VAB"/>
</dbReference>
<keyword evidence="3" id="KW-0445">Lipid transport</keyword>
<dbReference type="GO" id="GO:0006623">
    <property type="term" value="P:protein targeting to vacuole"/>
    <property type="evidence" value="ECO:0007669"/>
    <property type="project" value="TreeGrafter"/>
</dbReference>
<feature type="compositionally biased region" description="Polar residues" evidence="4">
    <location>
        <begin position="1771"/>
        <end position="1781"/>
    </location>
</feature>
<feature type="compositionally biased region" description="Polar residues" evidence="4">
    <location>
        <begin position="2919"/>
        <end position="2943"/>
    </location>
</feature>
<dbReference type="InterPro" id="IPR026847">
    <property type="entry name" value="VPS13"/>
</dbReference>
<dbReference type="GO" id="GO:0006869">
    <property type="term" value="P:lipid transport"/>
    <property type="evidence" value="ECO:0007669"/>
    <property type="project" value="UniProtKB-KW"/>
</dbReference>
<feature type="region of interest" description="Disordered" evidence="4">
    <location>
        <begin position="1137"/>
        <end position="1157"/>
    </location>
</feature>
<feature type="compositionally biased region" description="Polar residues" evidence="4">
    <location>
        <begin position="1221"/>
        <end position="1234"/>
    </location>
</feature>
<dbReference type="GO" id="GO:0007005">
    <property type="term" value="P:mitochondrion organization"/>
    <property type="evidence" value="ECO:0007669"/>
    <property type="project" value="TreeGrafter"/>
</dbReference>
<feature type="compositionally biased region" description="Pro residues" evidence="4">
    <location>
        <begin position="451"/>
        <end position="460"/>
    </location>
</feature>
<dbReference type="GO" id="GO:0045053">
    <property type="term" value="P:protein retention in Golgi apparatus"/>
    <property type="evidence" value="ECO:0007669"/>
    <property type="project" value="TreeGrafter"/>
</dbReference>
<keyword evidence="2" id="KW-0813">Transport</keyword>
<evidence type="ECO:0000259" key="5">
    <source>
        <dbReference type="PROSITE" id="PS50030"/>
    </source>
</evidence>
<feature type="region of interest" description="Disordered" evidence="4">
    <location>
        <begin position="2721"/>
        <end position="2752"/>
    </location>
</feature>
<feature type="region of interest" description="Disordered" evidence="4">
    <location>
        <begin position="478"/>
        <end position="520"/>
    </location>
</feature>
<evidence type="ECO:0000256" key="4">
    <source>
        <dbReference type="SAM" id="MobiDB-lite"/>
    </source>
</evidence>
<feature type="region of interest" description="Disordered" evidence="4">
    <location>
        <begin position="1221"/>
        <end position="1244"/>
    </location>
</feature>
<dbReference type="InterPro" id="IPR041969">
    <property type="entry name" value="VP13D_UBA"/>
</dbReference>
<feature type="region of interest" description="Disordered" evidence="4">
    <location>
        <begin position="4094"/>
        <end position="4115"/>
    </location>
</feature>
<dbReference type="CDD" id="cd23453">
    <property type="entry name" value="beta-trefoil_Ricin_VPS13D"/>
    <property type="match status" value="1"/>
</dbReference>
<dbReference type="Gene3D" id="1.10.8.10">
    <property type="entry name" value="DNA helicase RuvA subunit, C-terminal domain"/>
    <property type="match status" value="1"/>
</dbReference>
<feature type="region of interest" description="Disordered" evidence="4">
    <location>
        <begin position="2910"/>
        <end position="2956"/>
    </location>
</feature>
<evidence type="ECO:0000256" key="2">
    <source>
        <dbReference type="ARBA" id="ARBA00022448"/>
    </source>
</evidence>
<feature type="region of interest" description="Disordered" evidence="4">
    <location>
        <begin position="802"/>
        <end position="853"/>
    </location>
</feature>